<keyword evidence="9" id="KW-1185">Reference proteome</keyword>
<dbReference type="InterPro" id="IPR034690">
    <property type="entry name" value="Endolysin_T4_type"/>
</dbReference>
<evidence type="ECO:0000256" key="2">
    <source>
        <dbReference type="ARBA" id="ARBA00022529"/>
    </source>
</evidence>
<reference evidence="8" key="1">
    <citation type="journal article" date="2023" name="Mol. Phylogenet. Evol.">
        <title>Genome-scale phylogeny and comparative genomics of the fungal order Sordariales.</title>
        <authorList>
            <person name="Hensen N."/>
            <person name="Bonometti L."/>
            <person name="Westerberg I."/>
            <person name="Brannstrom I.O."/>
            <person name="Guillou S."/>
            <person name="Cros-Aarteil S."/>
            <person name="Calhoun S."/>
            <person name="Haridas S."/>
            <person name="Kuo A."/>
            <person name="Mondo S."/>
            <person name="Pangilinan J."/>
            <person name="Riley R."/>
            <person name="LaButti K."/>
            <person name="Andreopoulos B."/>
            <person name="Lipzen A."/>
            <person name="Chen C."/>
            <person name="Yan M."/>
            <person name="Daum C."/>
            <person name="Ng V."/>
            <person name="Clum A."/>
            <person name="Steindorff A."/>
            <person name="Ohm R.A."/>
            <person name="Martin F."/>
            <person name="Silar P."/>
            <person name="Natvig D.O."/>
            <person name="Lalanne C."/>
            <person name="Gautier V."/>
            <person name="Ament-Velasquez S.L."/>
            <person name="Kruys A."/>
            <person name="Hutchinson M.I."/>
            <person name="Powell A.J."/>
            <person name="Barry K."/>
            <person name="Miller A.N."/>
            <person name="Grigoriev I.V."/>
            <person name="Debuchy R."/>
            <person name="Gladieux P."/>
            <person name="Hiltunen Thoren M."/>
            <person name="Johannesson H."/>
        </authorList>
    </citation>
    <scope>NUCLEOTIDE SEQUENCE</scope>
    <source>
        <strain evidence="8">CBS 990.96</strain>
    </source>
</reference>
<dbReference type="CDD" id="cd00737">
    <property type="entry name" value="lyz_endolysin_autolysin"/>
    <property type="match status" value="1"/>
</dbReference>
<protein>
    <submittedName>
        <fullName evidence="8">Lysozyme-like domain-containing protein</fullName>
    </submittedName>
</protein>
<feature type="chain" id="PRO_5042975821" evidence="7">
    <location>
        <begin position="19"/>
        <end position="262"/>
    </location>
</feature>
<keyword evidence="5" id="KW-1035">Host cytoplasm</keyword>
<dbReference type="Pfam" id="PF00959">
    <property type="entry name" value="Phage_lysozyme"/>
    <property type="match status" value="1"/>
</dbReference>
<dbReference type="InterPro" id="IPR023347">
    <property type="entry name" value="Lysozyme_dom_sf"/>
</dbReference>
<evidence type="ECO:0000256" key="7">
    <source>
        <dbReference type="SAM" id="SignalP"/>
    </source>
</evidence>
<evidence type="ECO:0000256" key="3">
    <source>
        <dbReference type="ARBA" id="ARBA00022638"/>
    </source>
</evidence>
<feature type="signal peptide" evidence="7">
    <location>
        <begin position="1"/>
        <end position="18"/>
    </location>
</feature>
<evidence type="ECO:0000313" key="9">
    <source>
        <dbReference type="Proteomes" id="UP001301958"/>
    </source>
</evidence>
<evidence type="ECO:0000256" key="6">
    <source>
        <dbReference type="ARBA" id="ARBA00023295"/>
    </source>
</evidence>
<dbReference type="EMBL" id="MU865538">
    <property type="protein sequence ID" value="KAK4221524.1"/>
    <property type="molecule type" value="Genomic_DNA"/>
</dbReference>
<keyword evidence="4" id="KW-0378">Hydrolase</keyword>
<dbReference type="Proteomes" id="UP001301958">
    <property type="component" value="Unassembled WGS sequence"/>
</dbReference>
<dbReference type="GO" id="GO:0009253">
    <property type="term" value="P:peptidoglycan catabolic process"/>
    <property type="evidence" value="ECO:0007669"/>
    <property type="project" value="InterPro"/>
</dbReference>
<sequence length="262" mass="27900">MKLSALLALAPFIAATSAYLIKADNVNCRSGSGTNYGVKRTYKKGQDVKLTCQTPGEVINGVKLWDKTTDGCYVSDYYVKTGTDGYVVGKCGGTGSSCSAPKSNQATVDLISEFEGFRANIYIDPTGHPTVGYGHLCSNSQCSDVKYPIPLSKANGKNLLADDMGPKEKCITSMTNSKVTLNLNQYGALVSWAFNMGCGATQGSSLIKRLNNGENAGTVIAQELPKWVYGNGQKLPGLVRRRNAEVKLAQTTTSAKALPVKC</sequence>
<evidence type="ECO:0000256" key="5">
    <source>
        <dbReference type="ARBA" id="ARBA00023200"/>
    </source>
</evidence>
<accession>A0AAN6YLK8</accession>
<keyword evidence="7" id="KW-0732">Signal</keyword>
<name>A0AAN6YLK8_9PEZI</name>
<evidence type="ECO:0000256" key="1">
    <source>
        <dbReference type="ARBA" id="ARBA00000632"/>
    </source>
</evidence>
<gene>
    <name evidence="8" type="ORF">QBC38DRAFT_461386</name>
</gene>
<evidence type="ECO:0000256" key="4">
    <source>
        <dbReference type="ARBA" id="ARBA00022801"/>
    </source>
</evidence>
<dbReference type="PANTHER" id="PTHR38107">
    <property type="match status" value="1"/>
</dbReference>
<dbReference type="InterPro" id="IPR033907">
    <property type="entry name" value="Endolysin_autolysin"/>
</dbReference>
<keyword evidence="2" id="KW-0929">Antimicrobial</keyword>
<dbReference type="HAMAP" id="MF_04110">
    <property type="entry name" value="ENDOLYSIN_T4"/>
    <property type="match status" value="1"/>
</dbReference>
<comment type="catalytic activity">
    <reaction evidence="1">
        <text>Hydrolysis of (1-&gt;4)-beta-linkages between N-acetylmuramic acid and N-acetyl-D-glucosamine residues in a peptidoglycan and between N-acetyl-D-glucosamine residues in chitodextrins.</text>
        <dbReference type="EC" id="3.2.1.17"/>
    </reaction>
</comment>
<dbReference type="GO" id="GO:0003796">
    <property type="term" value="F:lysozyme activity"/>
    <property type="evidence" value="ECO:0007669"/>
    <property type="project" value="UniProtKB-EC"/>
</dbReference>
<comment type="caution">
    <text evidence="8">The sequence shown here is derived from an EMBL/GenBank/DDBJ whole genome shotgun (WGS) entry which is preliminary data.</text>
</comment>
<keyword evidence="6" id="KW-0326">Glycosidase</keyword>
<evidence type="ECO:0000313" key="8">
    <source>
        <dbReference type="EMBL" id="KAK4221524.1"/>
    </source>
</evidence>
<dbReference type="AlphaFoldDB" id="A0AAN6YLK8"/>
<dbReference type="InterPro" id="IPR051018">
    <property type="entry name" value="Bacteriophage_GH24"/>
</dbReference>
<dbReference type="InterPro" id="IPR002196">
    <property type="entry name" value="Glyco_hydro_24"/>
</dbReference>
<dbReference type="InterPro" id="IPR023346">
    <property type="entry name" value="Lysozyme-like_dom_sf"/>
</dbReference>
<dbReference type="GO" id="GO:0042742">
    <property type="term" value="P:defense response to bacterium"/>
    <property type="evidence" value="ECO:0007669"/>
    <property type="project" value="UniProtKB-KW"/>
</dbReference>
<dbReference type="Gene3D" id="1.10.530.40">
    <property type="match status" value="1"/>
</dbReference>
<keyword evidence="3" id="KW-0081">Bacteriolytic enzyme</keyword>
<reference evidence="8" key="2">
    <citation type="submission" date="2023-05" db="EMBL/GenBank/DDBJ databases">
        <authorList>
            <consortium name="Lawrence Berkeley National Laboratory"/>
            <person name="Steindorff A."/>
            <person name="Hensen N."/>
            <person name="Bonometti L."/>
            <person name="Westerberg I."/>
            <person name="Brannstrom I.O."/>
            <person name="Guillou S."/>
            <person name="Cros-Aarteil S."/>
            <person name="Calhoun S."/>
            <person name="Haridas S."/>
            <person name="Kuo A."/>
            <person name="Mondo S."/>
            <person name="Pangilinan J."/>
            <person name="Riley R."/>
            <person name="Labutti K."/>
            <person name="Andreopoulos B."/>
            <person name="Lipzen A."/>
            <person name="Chen C."/>
            <person name="Yanf M."/>
            <person name="Daum C."/>
            <person name="Ng V."/>
            <person name="Clum A."/>
            <person name="Ohm R."/>
            <person name="Martin F."/>
            <person name="Silar P."/>
            <person name="Natvig D."/>
            <person name="Lalanne C."/>
            <person name="Gautier V."/>
            <person name="Ament-Velasquez S.L."/>
            <person name="Kruys A."/>
            <person name="Hutchinson M.I."/>
            <person name="Powell A.J."/>
            <person name="Barry K."/>
            <person name="Miller A.N."/>
            <person name="Grigoriev I.V."/>
            <person name="Debuchy R."/>
            <person name="Gladieux P."/>
            <person name="Thoren M.H."/>
            <person name="Johannesson H."/>
        </authorList>
    </citation>
    <scope>NUCLEOTIDE SEQUENCE</scope>
    <source>
        <strain evidence="8">CBS 990.96</strain>
    </source>
</reference>
<proteinExistence type="inferred from homology"/>
<dbReference type="GO" id="GO:0031640">
    <property type="term" value="P:killing of cells of another organism"/>
    <property type="evidence" value="ECO:0007669"/>
    <property type="project" value="UniProtKB-KW"/>
</dbReference>
<organism evidence="8 9">
    <name type="scientific">Podospora fimiseda</name>
    <dbReference type="NCBI Taxonomy" id="252190"/>
    <lineage>
        <taxon>Eukaryota</taxon>
        <taxon>Fungi</taxon>
        <taxon>Dikarya</taxon>
        <taxon>Ascomycota</taxon>
        <taxon>Pezizomycotina</taxon>
        <taxon>Sordariomycetes</taxon>
        <taxon>Sordariomycetidae</taxon>
        <taxon>Sordariales</taxon>
        <taxon>Podosporaceae</taxon>
        <taxon>Podospora</taxon>
    </lineage>
</organism>
<dbReference type="PANTHER" id="PTHR38107:SF3">
    <property type="entry name" value="LYSOZYME RRRD-RELATED"/>
    <property type="match status" value="1"/>
</dbReference>
<dbReference type="GO" id="GO:0016998">
    <property type="term" value="P:cell wall macromolecule catabolic process"/>
    <property type="evidence" value="ECO:0007669"/>
    <property type="project" value="InterPro"/>
</dbReference>
<dbReference type="SUPFAM" id="SSF53955">
    <property type="entry name" value="Lysozyme-like"/>
    <property type="match status" value="1"/>
</dbReference>